<dbReference type="PROSITE" id="PS50181">
    <property type="entry name" value="FBOX"/>
    <property type="match status" value="1"/>
</dbReference>
<organism evidence="2 3">
    <name type="scientific">Lupinus albus</name>
    <name type="common">White lupine</name>
    <name type="synonym">Lupinus termis</name>
    <dbReference type="NCBI Taxonomy" id="3870"/>
    <lineage>
        <taxon>Eukaryota</taxon>
        <taxon>Viridiplantae</taxon>
        <taxon>Streptophyta</taxon>
        <taxon>Embryophyta</taxon>
        <taxon>Tracheophyta</taxon>
        <taxon>Spermatophyta</taxon>
        <taxon>Magnoliopsida</taxon>
        <taxon>eudicotyledons</taxon>
        <taxon>Gunneridae</taxon>
        <taxon>Pentapetalae</taxon>
        <taxon>rosids</taxon>
        <taxon>fabids</taxon>
        <taxon>Fabales</taxon>
        <taxon>Fabaceae</taxon>
        <taxon>Papilionoideae</taxon>
        <taxon>50 kb inversion clade</taxon>
        <taxon>genistoids sensu lato</taxon>
        <taxon>core genistoids</taxon>
        <taxon>Genisteae</taxon>
        <taxon>Lupinus</taxon>
    </lineage>
</organism>
<sequence>MDLENSTPMLLQDDDQAMLDDLSSFLPSDLVIEILSILPVKSLIRFSYVSDSWNFLIFSSDDFLKKHLHRSITDSKFRHHHLLAEIKRNDFSGDMYCLSNSPKSLFDNPPPPQSPLSMILYDHPSIEFPRGTLIIGSCNGLICWVSKCDNCVHCLNPSTRVESMSPPLGRGLLNSTMFGFGYDNLSDSYKIIAIYKTMGEVYTLGSGIENRRKLEQSVPFAPTQWKDRDSGARFVSGALNWLAIRPDGTLVVVYVDIGHEKGGYFMLPSVIDENSILDSPCLWVLGGCLCFAYELGNSESTLWQMKEYGVSESWTKLLNFRFEDVGNICLSQYFPRPFFMFDNGEVLLRINKNGVFILYNTRDKSFKKVILQSDDVIWYQASTLIESLVSPC</sequence>
<dbReference type="InterPro" id="IPR013187">
    <property type="entry name" value="F-box-assoc_dom_typ3"/>
</dbReference>
<evidence type="ECO:0000313" key="2">
    <source>
        <dbReference type="EMBL" id="KAE9591419.1"/>
    </source>
</evidence>
<dbReference type="NCBIfam" id="TIGR01640">
    <property type="entry name" value="F_box_assoc_1"/>
    <property type="match status" value="1"/>
</dbReference>
<feature type="domain" description="F-box" evidence="1">
    <location>
        <begin position="26"/>
        <end position="67"/>
    </location>
</feature>
<evidence type="ECO:0000313" key="3">
    <source>
        <dbReference type="Proteomes" id="UP000447434"/>
    </source>
</evidence>
<dbReference type="Proteomes" id="UP000447434">
    <property type="component" value="Chromosome 20"/>
</dbReference>
<dbReference type="AlphaFoldDB" id="A0A6A4NVQ8"/>
<dbReference type="Pfam" id="PF08268">
    <property type="entry name" value="FBA_3"/>
    <property type="match status" value="1"/>
</dbReference>
<dbReference type="InterPro" id="IPR036047">
    <property type="entry name" value="F-box-like_dom_sf"/>
</dbReference>
<gene>
    <name evidence="2" type="ORF">Lalb_Chr20g0118271</name>
</gene>
<evidence type="ECO:0000259" key="1">
    <source>
        <dbReference type="PROSITE" id="PS50181"/>
    </source>
</evidence>
<dbReference type="SUPFAM" id="SSF81383">
    <property type="entry name" value="F-box domain"/>
    <property type="match status" value="1"/>
</dbReference>
<dbReference type="InterPro" id="IPR017451">
    <property type="entry name" value="F-box-assoc_interact_dom"/>
</dbReference>
<comment type="caution">
    <text evidence="2">The sequence shown here is derived from an EMBL/GenBank/DDBJ whole genome shotgun (WGS) entry which is preliminary data.</text>
</comment>
<dbReference type="EMBL" id="WOCE01000020">
    <property type="protein sequence ID" value="KAE9591419.1"/>
    <property type="molecule type" value="Genomic_DNA"/>
</dbReference>
<dbReference type="PANTHER" id="PTHR31672:SF13">
    <property type="entry name" value="F-BOX PROTEIN CPR30-LIKE"/>
    <property type="match status" value="1"/>
</dbReference>
<dbReference type="Pfam" id="PF00646">
    <property type="entry name" value="F-box"/>
    <property type="match status" value="1"/>
</dbReference>
<proteinExistence type="predicted"/>
<name>A0A6A4NVQ8_LUPAL</name>
<reference evidence="3" key="1">
    <citation type="journal article" date="2020" name="Nat. Commun.">
        <title>Genome sequence of the cluster root forming white lupin.</title>
        <authorList>
            <person name="Hufnagel B."/>
            <person name="Marques A."/>
            <person name="Soriano A."/>
            <person name="Marques L."/>
            <person name="Divol F."/>
            <person name="Doumas P."/>
            <person name="Sallet E."/>
            <person name="Mancinotti D."/>
            <person name="Carrere S."/>
            <person name="Marande W."/>
            <person name="Arribat S."/>
            <person name="Keller J."/>
            <person name="Huneau C."/>
            <person name="Blein T."/>
            <person name="Aime D."/>
            <person name="Laguerre M."/>
            <person name="Taylor J."/>
            <person name="Schubert V."/>
            <person name="Nelson M."/>
            <person name="Geu-Flores F."/>
            <person name="Crespi M."/>
            <person name="Gallardo-Guerrero K."/>
            <person name="Delaux P.-M."/>
            <person name="Salse J."/>
            <person name="Berges H."/>
            <person name="Guyot R."/>
            <person name="Gouzy J."/>
            <person name="Peret B."/>
        </authorList>
    </citation>
    <scope>NUCLEOTIDE SEQUENCE [LARGE SCALE GENOMIC DNA]</scope>
    <source>
        <strain evidence="3">cv. Amiga</strain>
    </source>
</reference>
<dbReference type="PANTHER" id="PTHR31672">
    <property type="entry name" value="BNACNNG10540D PROTEIN"/>
    <property type="match status" value="1"/>
</dbReference>
<protein>
    <submittedName>
        <fullName evidence="2">Putative F-box domain-containing protein</fullName>
    </submittedName>
</protein>
<dbReference type="OrthoDB" id="1141067at2759"/>
<keyword evidence="3" id="KW-1185">Reference proteome</keyword>
<accession>A0A6A4NVQ8</accession>
<dbReference type="InterPro" id="IPR050796">
    <property type="entry name" value="SCF_F-box_component"/>
</dbReference>
<dbReference type="InterPro" id="IPR001810">
    <property type="entry name" value="F-box_dom"/>
</dbReference>
<dbReference type="Gene3D" id="1.20.1280.50">
    <property type="match status" value="1"/>
</dbReference>